<dbReference type="eggNOG" id="KOG1208">
    <property type="taxonomic scope" value="Eukaryota"/>
</dbReference>
<dbReference type="SUPFAM" id="SSF51735">
    <property type="entry name" value="NAD(P)-binding Rossmann-fold domains"/>
    <property type="match status" value="1"/>
</dbReference>
<organism evidence="5 6">
    <name type="scientific">Thalassiosira oceanica</name>
    <name type="common">Marine diatom</name>
    <dbReference type="NCBI Taxonomy" id="159749"/>
    <lineage>
        <taxon>Eukaryota</taxon>
        <taxon>Sar</taxon>
        <taxon>Stramenopiles</taxon>
        <taxon>Ochrophyta</taxon>
        <taxon>Bacillariophyta</taxon>
        <taxon>Coscinodiscophyceae</taxon>
        <taxon>Thalassiosirophycidae</taxon>
        <taxon>Thalassiosirales</taxon>
        <taxon>Thalassiosiraceae</taxon>
        <taxon>Thalassiosira</taxon>
    </lineage>
</organism>
<keyword evidence="2" id="KW-0521">NADP</keyword>
<feature type="compositionally biased region" description="Basic residues" evidence="4">
    <location>
        <begin position="25"/>
        <end position="35"/>
    </location>
</feature>
<evidence type="ECO:0000256" key="3">
    <source>
        <dbReference type="ARBA" id="ARBA00023002"/>
    </source>
</evidence>
<dbReference type="InterPro" id="IPR036291">
    <property type="entry name" value="NAD(P)-bd_dom_sf"/>
</dbReference>
<gene>
    <name evidence="5" type="ORF">THAOC_16410</name>
</gene>
<dbReference type="OMA" id="NAGILWG"/>
<dbReference type="Pfam" id="PF00106">
    <property type="entry name" value="adh_short"/>
    <property type="match status" value="1"/>
</dbReference>
<dbReference type="AlphaFoldDB" id="K0SPM0"/>
<dbReference type="OrthoDB" id="1933717at2759"/>
<accession>K0SPM0</accession>
<evidence type="ECO:0000256" key="1">
    <source>
        <dbReference type="ARBA" id="ARBA00006484"/>
    </source>
</evidence>
<dbReference type="GO" id="GO:0016491">
    <property type="term" value="F:oxidoreductase activity"/>
    <property type="evidence" value="ECO:0007669"/>
    <property type="project" value="UniProtKB-KW"/>
</dbReference>
<evidence type="ECO:0000313" key="6">
    <source>
        <dbReference type="Proteomes" id="UP000266841"/>
    </source>
</evidence>
<dbReference type="PANTHER" id="PTHR43490">
    <property type="entry name" value="(+)-NEOMENTHOL DEHYDROGENASE"/>
    <property type="match status" value="1"/>
</dbReference>
<protein>
    <recommendedName>
        <fullName evidence="7">Ketoreductase (KR) domain-containing protein</fullName>
    </recommendedName>
</protein>
<evidence type="ECO:0000256" key="4">
    <source>
        <dbReference type="SAM" id="MobiDB-lite"/>
    </source>
</evidence>
<dbReference type="Gene3D" id="3.40.50.720">
    <property type="entry name" value="NAD(P)-binding Rossmann-like Domain"/>
    <property type="match status" value="2"/>
</dbReference>
<keyword evidence="3" id="KW-0560">Oxidoreductase</keyword>
<keyword evidence="6" id="KW-1185">Reference proteome</keyword>
<comment type="caution">
    <text evidence="5">The sequence shown here is derived from an EMBL/GenBank/DDBJ whole genome shotgun (WGS) entry which is preliminary data.</text>
</comment>
<feature type="non-terminal residue" evidence="5">
    <location>
        <position position="1"/>
    </location>
</feature>
<evidence type="ECO:0000256" key="2">
    <source>
        <dbReference type="ARBA" id="ARBA00022857"/>
    </source>
</evidence>
<feature type="region of interest" description="Disordered" evidence="4">
    <location>
        <begin position="1"/>
        <end position="43"/>
    </location>
</feature>
<dbReference type="Proteomes" id="UP000266841">
    <property type="component" value="Unassembled WGS sequence"/>
</dbReference>
<proteinExistence type="inferred from homology"/>
<dbReference type="GO" id="GO:0016020">
    <property type="term" value="C:membrane"/>
    <property type="evidence" value="ECO:0007669"/>
    <property type="project" value="TreeGrafter"/>
</dbReference>
<name>K0SPM0_THAOC</name>
<comment type="similarity">
    <text evidence="1">Belongs to the short-chain dehydrogenases/reductases (SDR) family.</text>
</comment>
<dbReference type="EMBL" id="AGNL01018519">
    <property type="protein sequence ID" value="EJK62961.1"/>
    <property type="molecule type" value="Genomic_DNA"/>
</dbReference>
<dbReference type="InterPro" id="IPR002347">
    <property type="entry name" value="SDR_fam"/>
</dbReference>
<reference evidence="5 6" key="1">
    <citation type="journal article" date="2012" name="Genome Biol.">
        <title>Genome and low-iron response of an oceanic diatom adapted to chronic iron limitation.</title>
        <authorList>
            <person name="Lommer M."/>
            <person name="Specht M."/>
            <person name="Roy A.S."/>
            <person name="Kraemer L."/>
            <person name="Andreson R."/>
            <person name="Gutowska M.A."/>
            <person name="Wolf J."/>
            <person name="Bergner S.V."/>
            <person name="Schilhabel M.B."/>
            <person name="Klostermeier U.C."/>
            <person name="Beiko R.G."/>
            <person name="Rosenstiel P."/>
            <person name="Hippler M."/>
            <person name="Laroche J."/>
        </authorList>
    </citation>
    <scope>NUCLEOTIDE SEQUENCE [LARGE SCALE GENOMIC DNA]</scope>
    <source>
        <strain evidence="5 6">CCMP1005</strain>
    </source>
</reference>
<sequence>NAQQRARQAKKREDPDVRDKENARKRLRHRARQAKKREAPDVSTLRNEPGELRMANIAMHCKFEMATEKGSDDMRDRDENGRHYLGRMDVRWLFVLFSAHTRVFLCSRDLQRGEEARSSLVEECGDEGRVQLVQLDVTDSDSVEACADLVRKRLEGRKLTGIVSNAGILWGYPLPELIDVCATGVKRVLDSFVPLIEDDGRVVVVTSGLGPLIHSYASEERKTALLDDASTWDERIAPMIDECIGAFGSSDTLEGRISAFESIGFPGGPFAESAPDFHMYGIAKAFGDAEMIRVARRNPQLRVTSVDPGLVYSDLILRMPKYAGLRQDETSAASPKEGVEAAMRLLFDDVGDGETSGNLYAINKQGELVHSSIDKMPQKQE</sequence>
<feature type="compositionally biased region" description="Basic and acidic residues" evidence="4">
    <location>
        <begin position="11"/>
        <end position="24"/>
    </location>
</feature>
<dbReference type="PANTHER" id="PTHR43490:SF99">
    <property type="entry name" value="SHORT-CHAIN DEHYDROGENASE_REDUCTASE"/>
    <property type="match status" value="1"/>
</dbReference>
<evidence type="ECO:0008006" key="7">
    <source>
        <dbReference type="Google" id="ProtNLM"/>
    </source>
</evidence>
<evidence type="ECO:0000313" key="5">
    <source>
        <dbReference type="EMBL" id="EJK62961.1"/>
    </source>
</evidence>